<gene>
    <name evidence="1" type="ORF">F3Y22_tig00110895pilonHSYRG00100</name>
</gene>
<proteinExistence type="predicted"/>
<keyword evidence="2" id="KW-1185">Reference proteome</keyword>
<dbReference type="AlphaFoldDB" id="A0A6A2ZF89"/>
<dbReference type="Proteomes" id="UP000436088">
    <property type="component" value="Unassembled WGS sequence"/>
</dbReference>
<organism evidence="1 2">
    <name type="scientific">Hibiscus syriacus</name>
    <name type="common">Rose of Sharon</name>
    <dbReference type="NCBI Taxonomy" id="106335"/>
    <lineage>
        <taxon>Eukaryota</taxon>
        <taxon>Viridiplantae</taxon>
        <taxon>Streptophyta</taxon>
        <taxon>Embryophyta</taxon>
        <taxon>Tracheophyta</taxon>
        <taxon>Spermatophyta</taxon>
        <taxon>Magnoliopsida</taxon>
        <taxon>eudicotyledons</taxon>
        <taxon>Gunneridae</taxon>
        <taxon>Pentapetalae</taxon>
        <taxon>rosids</taxon>
        <taxon>malvids</taxon>
        <taxon>Malvales</taxon>
        <taxon>Malvaceae</taxon>
        <taxon>Malvoideae</taxon>
        <taxon>Hibiscus</taxon>
    </lineage>
</organism>
<comment type="caution">
    <text evidence="1">The sequence shown here is derived from an EMBL/GenBank/DDBJ whole genome shotgun (WGS) entry which is preliminary data.</text>
</comment>
<evidence type="ECO:0000313" key="1">
    <source>
        <dbReference type="EMBL" id="KAE8690337.1"/>
    </source>
</evidence>
<sequence length="59" mass="6328">MMMVLLFDSGRSRGFSCLGTRVMGNSPEGLHVGSTRLVHALSWSSGSICARWLGMLGTL</sequence>
<evidence type="ECO:0000313" key="2">
    <source>
        <dbReference type="Proteomes" id="UP000436088"/>
    </source>
</evidence>
<name>A0A6A2ZF89_HIBSY</name>
<accession>A0A6A2ZF89</accession>
<dbReference type="EMBL" id="VEPZ02001152">
    <property type="protein sequence ID" value="KAE8690337.1"/>
    <property type="molecule type" value="Genomic_DNA"/>
</dbReference>
<protein>
    <submittedName>
        <fullName evidence="1">Uncharacterized protein</fullName>
    </submittedName>
</protein>
<reference evidence="1" key="1">
    <citation type="submission" date="2019-09" db="EMBL/GenBank/DDBJ databases">
        <title>Draft genome information of white flower Hibiscus syriacus.</title>
        <authorList>
            <person name="Kim Y.-M."/>
        </authorList>
    </citation>
    <scope>NUCLEOTIDE SEQUENCE [LARGE SCALE GENOMIC DNA]</scope>
    <source>
        <strain evidence="1">YM2019G1</strain>
    </source>
</reference>